<keyword evidence="7" id="KW-1185">Reference proteome</keyword>
<proteinExistence type="predicted"/>
<dbReference type="InterPro" id="IPR002716">
    <property type="entry name" value="PIN_dom"/>
</dbReference>
<feature type="domain" description="PIN" evidence="5">
    <location>
        <begin position="5"/>
        <end position="121"/>
    </location>
</feature>
<dbReference type="SUPFAM" id="SSF88723">
    <property type="entry name" value="PIN domain-like"/>
    <property type="match status" value="1"/>
</dbReference>
<protein>
    <submittedName>
        <fullName evidence="6">PIN domain-containing protein</fullName>
    </submittedName>
</protein>
<gene>
    <name evidence="6" type="ORF">GO707_11130</name>
</gene>
<keyword evidence="2" id="KW-0479">Metal-binding</keyword>
<evidence type="ECO:0000313" key="6">
    <source>
        <dbReference type="EMBL" id="MVN59772.1"/>
    </source>
</evidence>
<dbReference type="GO" id="GO:0046872">
    <property type="term" value="F:metal ion binding"/>
    <property type="evidence" value="ECO:0007669"/>
    <property type="project" value="UniProtKB-KW"/>
</dbReference>
<accession>A0A7K1T833</accession>
<sequence length="154" mass="17545">MAQAKLLLDTNVVVDYLNEREPFYEKARLLMIGGRVGEFELWISSSQVTALVYILSNGGRASEMDAVMGQLRGLRTFVNVFAASEREIDLMLAASWHDPEGYLLYEIALALRADALITRNQLDFPQGLVPVMNCDEFFQWMRDMHGLDYGEIEF</sequence>
<keyword evidence="3" id="KW-0378">Hydrolase</keyword>
<evidence type="ECO:0000259" key="5">
    <source>
        <dbReference type="Pfam" id="PF13470"/>
    </source>
</evidence>
<name>A0A7K1T833_9ACTN</name>
<dbReference type="GO" id="GO:0016787">
    <property type="term" value="F:hydrolase activity"/>
    <property type="evidence" value="ECO:0007669"/>
    <property type="project" value="UniProtKB-KW"/>
</dbReference>
<evidence type="ECO:0000256" key="1">
    <source>
        <dbReference type="ARBA" id="ARBA00022722"/>
    </source>
</evidence>
<evidence type="ECO:0000313" key="7">
    <source>
        <dbReference type="Proteomes" id="UP000488839"/>
    </source>
</evidence>
<keyword evidence="1" id="KW-0540">Nuclease</keyword>
<dbReference type="RefSeq" id="WP_114540213.1">
    <property type="nucleotide sequence ID" value="NZ_WPOO01000027.1"/>
</dbReference>
<evidence type="ECO:0000256" key="3">
    <source>
        <dbReference type="ARBA" id="ARBA00022801"/>
    </source>
</evidence>
<dbReference type="InterPro" id="IPR029060">
    <property type="entry name" value="PIN-like_dom_sf"/>
</dbReference>
<dbReference type="Proteomes" id="UP000488839">
    <property type="component" value="Unassembled WGS sequence"/>
</dbReference>
<evidence type="ECO:0000256" key="2">
    <source>
        <dbReference type="ARBA" id="ARBA00022723"/>
    </source>
</evidence>
<dbReference type="GO" id="GO:0004518">
    <property type="term" value="F:nuclease activity"/>
    <property type="evidence" value="ECO:0007669"/>
    <property type="project" value="UniProtKB-KW"/>
</dbReference>
<dbReference type="Pfam" id="PF13470">
    <property type="entry name" value="PIN_3"/>
    <property type="match status" value="1"/>
</dbReference>
<keyword evidence="4" id="KW-0460">Magnesium</keyword>
<dbReference type="EMBL" id="WPOO01000027">
    <property type="protein sequence ID" value="MVN59772.1"/>
    <property type="molecule type" value="Genomic_DNA"/>
</dbReference>
<reference evidence="6 7" key="1">
    <citation type="submission" date="2019-11" db="EMBL/GenBank/DDBJ databases">
        <title>Whole genome shotgun sequencing (WGS) data from Adlercreutzia equolifaciens ResAG-91, Eggerthella lenta MRI-F36, MRI-F37, MRI-F40, ResAG-49, ResAG-88, ResAG-121, ResAG-145, and Gordonibacter sp. ResAG-5, ResAG-26, ResAG-43, ResAG-50, ResAG-59.</title>
        <authorList>
            <person name="Stoll D.A."/>
            <person name="Danylec N."/>
            <person name="Franz C.M.A.P."/>
            <person name="Huch M."/>
        </authorList>
    </citation>
    <scope>NUCLEOTIDE SEQUENCE [LARGE SCALE GENOMIC DNA]</scope>
    <source>
        <strain evidence="6 7">ResAG-91</strain>
    </source>
</reference>
<dbReference type="AlphaFoldDB" id="A0A7K1T833"/>
<organism evidence="6 7">
    <name type="scientific">Adlercreutzia rubneri</name>
    <dbReference type="NCBI Taxonomy" id="2916441"/>
    <lineage>
        <taxon>Bacteria</taxon>
        <taxon>Bacillati</taxon>
        <taxon>Actinomycetota</taxon>
        <taxon>Coriobacteriia</taxon>
        <taxon>Eggerthellales</taxon>
        <taxon>Eggerthellaceae</taxon>
        <taxon>Adlercreutzia</taxon>
    </lineage>
</organism>
<evidence type="ECO:0000256" key="4">
    <source>
        <dbReference type="ARBA" id="ARBA00022842"/>
    </source>
</evidence>
<comment type="caution">
    <text evidence="6">The sequence shown here is derived from an EMBL/GenBank/DDBJ whole genome shotgun (WGS) entry which is preliminary data.</text>
</comment>